<feature type="domain" description="Ground-like" evidence="2">
    <location>
        <begin position="226"/>
        <end position="308"/>
    </location>
</feature>
<dbReference type="PRINTS" id="PR01217">
    <property type="entry name" value="PRICHEXTENSN"/>
</dbReference>
<comment type="caution">
    <text evidence="3">The sequence shown here is derived from an EMBL/GenBank/DDBJ whole genome shotgun (WGS) entry which is preliminary data.</text>
</comment>
<name>A0A2A2K8E8_9BILA</name>
<evidence type="ECO:0000256" key="1">
    <source>
        <dbReference type="SAM" id="MobiDB-lite"/>
    </source>
</evidence>
<feature type="compositionally biased region" description="Polar residues" evidence="1">
    <location>
        <begin position="60"/>
        <end position="88"/>
    </location>
</feature>
<dbReference type="PANTHER" id="PTHR31967:SF16">
    <property type="entry name" value="GROUND-LIKE DOMAIN-CONTAINING PROTEIN"/>
    <property type="match status" value="1"/>
</dbReference>
<feature type="compositionally biased region" description="Pro residues" evidence="1">
    <location>
        <begin position="109"/>
        <end position="119"/>
    </location>
</feature>
<dbReference type="OrthoDB" id="5868017at2759"/>
<keyword evidence="4" id="KW-1185">Reference proteome</keyword>
<proteinExistence type="predicted"/>
<feature type="compositionally biased region" description="Polar residues" evidence="1">
    <location>
        <begin position="189"/>
        <end position="202"/>
    </location>
</feature>
<organism evidence="3 4">
    <name type="scientific">Diploscapter pachys</name>
    <dbReference type="NCBI Taxonomy" id="2018661"/>
    <lineage>
        <taxon>Eukaryota</taxon>
        <taxon>Metazoa</taxon>
        <taxon>Ecdysozoa</taxon>
        <taxon>Nematoda</taxon>
        <taxon>Chromadorea</taxon>
        <taxon>Rhabditida</taxon>
        <taxon>Rhabditina</taxon>
        <taxon>Rhabditomorpha</taxon>
        <taxon>Rhabditoidea</taxon>
        <taxon>Rhabditidae</taxon>
        <taxon>Diploscapter</taxon>
    </lineage>
</organism>
<dbReference type="AlphaFoldDB" id="A0A2A2K8E8"/>
<evidence type="ECO:0000313" key="3">
    <source>
        <dbReference type="EMBL" id="PAV70059.1"/>
    </source>
</evidence>
<feature type="compositionally biased region" description="Pro residues" evidence="1">
    <location>
        <begin position="127"/>
        <end position="144"/>
    </location>
</feature>
<sequence>MQQNLGAQPQQGQQAQLFPQPQIQQQGSAFNSQQAQLPNTQTYSEQPPSYSQSPPSQQQGYVSTARPAQNYQDLSQNSNGQDGQNYQEANFAEPQPPSGAAQTYGTGQPVPPVSIPSPPVYQESPPVSIPPSPAYQESPPPIIPEPQLTDNSEGQVEVSSQLELPTPAPPPPYIAPQTLAPAPQPTTPYRETSPQYSESPPTTRKYIEEPPVYIQPKQCYENNQTFKCCNTELDDFIQNAIDDPKYQNRWRKCNLQKMANDLEDLAQERFGRSFEVIVGVSDFVQKSHYIQNFYCKRKSKSGRIVLMYATPVQYDSNEDPTPLPLATQKKLGVDDKHESWVED</sequence>
<feature type="compositionally biased region" description="Basic and acidic residues" evidence="1">
    <location>
        <begin position="331"/>
        <end position="343"/>
    </location>
</feature>
<dbReference type="Proteomes" id="UP000218231">
    <property type="component" value="Unassembled WGS sequence"/>
</dbReference>
<gene>
    <name evidence="3" type="ORF">WR25_14096</name>
</gene>
<feature type="region of interest" description="Disordered" evidence="1">
    <location>
        <begin position="1"/>
        <end position="204"/>
    </location>
</feature>
<feature type="compositionally biased region" description="Low complexity" evidence="1">
    <location>
        <begin position="43"/>
        <end position="59"/>
    </location>
</feature>
<dbReference type="PANTHER" id="PTHR31967">
    <property type="entry name" value="GROUNDHOG (HEDGEHOG-LIKE FAMILY)-RELATED"/>
    <property type="match status" value="1"/>
</dbReference>
<feature type="compositionally biased region" description="Polar residues" evidence="1">
    <location>
        <begin position="148"/>
        <end position="163"/>
    </location>
</feature>
<dbReference type="InterPro" id="IPR007284">
    <property type="entry name" value="Ground-like_dom"/>
</dbReference>
<feature type="compositionally biased region" description="Low complexity" evidence="1">
    <location>
        <begin position="1"/>
        <end position="27"/>
    </location>
</feature>
<evidence type="ECO:0000259" key="2">
    <source>
        <dbReference type="Pfam" id="PF04155"/>
    </source>
</evidence>
<feature type="region of interest" description="Disordered" evidence="1">
    <location>
        <begin position="317"/>
        <end position="343"/>
    </location>
</feature>
<feature type="compositionally biased region" description="Polar residues" evidence="1">
    <location>
        <begin position="28"/>
        <end position="42"/>
    </location>
</feature>
<dbReference type="STRING" id="2018661.A0A2A2K8E8"/>
<dbReference type="Pfam" id="PF04155">
    <property type="entry name" value="Ground-like"/>
    <property type="match status" value="1"/>
</dbReference>
<accession>A0A2A2K8E8</accession>
<protein>
    <recommendedName>
        <fullName evidence="2">Ground-like domain-containing protein</fullName>
    </recommendedName>
</protein>
<dbReference type="EMBL" id="LIAE01009361">
    <property type="protein sequence ID" value="PAV70059.1"/>
    <property type="molecule type" value="Genomic_DNA"/>
</dbReference>
<evidence type="ECO:0000313" key="4">
    <source>
        <dbReference type="Proteomes" id="UP000218231"/>
    </source>
</evidence>
<reference evidence="3 4" key="1">
    <citation type="journal article" date="2017" name="Curr. Biol.">
        <title>Genome architecture and evolution of a unichromosomal asexual nematode.</title>
        <authorList>
            <person name="Fradin H."/>
            <person name="Zegar C."/>
            <person name="Gutwein M."/>
            <person name="Lucas J."/>
            <person name="Kovtun M."/>
            <person name="Corcoran D."/>
            <person name="Baugh L.R."/>
            <person name="Kiontke K."/>
            <person name="Gunsalus K."/>
            <person name="Fitch D.H."/>
            <person name="Piano F."/>
        </authorList>
    </citation>
    <scope>NUCLEOTIDE SEQUENCE [LARGE SCALE GENOMIC DNA]</scope>
    <source>
        <strain evidence="3">PF1309</strain>
    </source>
</reference>